<dbReference type="PROSITE" id="PS00059">
    <property type="entry name" value="ADH_ZINC"/>
    <property type="match status" value="1"/>
</dbReference>
<keyword evidence="5" id="KW-0520">NAD</keyword>
<evidence type="ECO:0000256" key="6">
    <source>
        <dbReference type="RuleBase" id="RU361277"/>
    </source>
</evidence>
<dbReference type="GO" id="GO:0005829">
    <property type="term" value="C:cytosol"/>
    <property type="evidence" value="ECO:0007669"/>
    <property type="project" value="TreeGrafter"/>
</dbReference>
<dbReference type="PANTHER" id="PTHR43880:SF12">
    <property type="entry name" value="ALCOHOL DEHYDROGENASE CLASS-3"/>
    <property type="match status" value="1"/>
</dbReference>
<keyword evidence="4" id="KW-0560">Oxidoreductase</keyword>
<dbReference type="Gene3D" id="3.90.180.10">
    <property type="entry name" value="Medium-chain alcohol dehydrogenases, catalytic domain"/>
    <property type="match status" value="1"/>
</dbReference>
<organism evidence="8 9">
    <name type="scientific">Thermalbibacter longus</name>
    <dbReference type="NCBI Taxonomy" id="2951981"/>
    <lineage>
        <taxon>Bacteria</taxon>
        <taxon>Pseudomonadati</taxon>
        <taxon>Thermomicrobiota</taxon>
        <taxon>Thermomicrobia</taxon>
        <taxon>Thermomicrobiales</taxon>
        <taxon>Thermomicrobiaceae</taxon>
        <taxon>Thermalbibacter</taxon>
    </lineage>
</organism>
<evidence type="ECO:0000256" key="4">
    <source>
        <dbReference type="ARBA" id="ARBA00023002"/>
    </source>
</evidence>
<dbReference type="InterPro" id="IPR013154">
    <property type="entry name" value="ADH-like_N"/>
</dbReference>
<protein>
    <submittedName>
        <fullName evidence="8">NAD(P)-dependent alcohol dehydrogenase</fullName>
    </submittedName>
</protein>
<dbReference type="SMART" id="SM00829">
    <property type="entry name" value="PKS_ER"/>
    <property type="match status" value="1"/>
</dbReference>
<keyword evidence="2 6" id="KW-0479">Metal-binding</keyword>
<dbReference type="AlphaFoldDB" id="A0AA41WAJ1"/>
<dbReference type="Pfam" id="PF08240">
    <property type="entry name" value="ADH_N"/>
    <property type="match status" value="1"/>
</dbReference>
<dbReference type="FunFam" id="3.40.50.720:FF:000003">
    <property type="entry name" value="S-(hydroxymethyl)glutathione dehydrogenase"/>
    <property type="match status" value="1"/>
</dbReference>
<sequence>MVYARAAVVEQKHGPFVVREVELGEPREDEVLVKVVAAGICHTDLIVRDQWYPVPLPAILGHEGAGVVEAVGSRVTKVKPGDHVVLTFLSCGRCRNCLRGRPSYCLDLYRLNFGGSRPDGSSPARGDGQPIHAYFFGQSSFATYSIAHERNVVPVPEDVPLEYLGPLGCGIQTGAGGVFNSLHPEAGSSIVVFGTGTVGLSAVMAARLSGCTTIIGVDIRPQRLELARELGATHVINAQETEVVQAIRELTGGGADYSIETTASPRVFRQAVDCLNQLGVCGLIGAAPMGTETSLDMNTILFGRTVRGIIEGDSVPDLFIPQLVELYRQGTFPIDRLMRIYSLDEINQAAADSEEGRVVKPVLRMAA</sequence>
<dbReference type="SUPFAM" id="SSF50129">
    <property type="entry name" value="GroES-like"/>
    <property type="match status" value="1"/>
</dbReference>
<keyword evidence="9" id="KW-1185">Reference proteome</keyword>
<dbReference type="Gene3D" id="3.40.50.720">
    <property type="entry name" value="NAD(P)-binding Rossmann-like Domain"/>
    <property type="match status" value="1"/>
</dbReference>
<dbReference type="InterPro" id="IPR002328">
    <property type="entry name" value="ADH_Zn_CS"/>
</dbReference>
<name>A0AA41WAJ1_9BACT</name>
<dbReference type="Proteomes" id="UP001165306">
    <property type="component" value="Unassembled WGS sequence"/>
</dbReference>
<dbReference type="InterPro" id="IPR013149">
    <property type="entry name" value="ADH-like_C"/>
</dbReference>
<evidence type="ECO:0000313" key="9">
    <source>
        <dbReference type="Proteomes" id="UP001165306"/>
    </source>
</evidence>
<dbReference type="InterPro" id="IPR011032">
    <property type="entry name" value="GroES-like_sf"/>
</dbReference>
<feature type="domain" description="Enoyl reductase (ER)" evidence="7">
    <location>
        <begin position="14"/>
        <end position="363"/>
    </location>
</feature>
<dbReference type="EMBL" id="JAMSLR010000003">
    <property type="protein sequence ID" value="MCM8748766.1"/>
    <property type="molecule type" value="Genomic_DNA"/>
</dbReference>
<keyword evidence="3 6" id="KW-0862">Zinc</keyword>
<proteinExistence type="inferred from homology"/>
<evidence type="ECO:0000256" key="5">
    <source>
        <dbReference type="ARBA" id="ARBA00023027"/>
    </source>
</evidence>
<comment type="caution">
    <text evidence="8">The sequence shown here is derived from an EMBL/GenBank/DDBJ whole genome shotgun (WGS) entry which is preliminary data.</text>
</comment>
<dbReference type="GO" id="GO:0008270">
    <property type="term" value="F:zinc ion binding"/>
    <property type="evidence" value="ECO:0007669"/>
    <property type="project" value="InterPro"/>
</dbReference>
<dbReference type="PANTHER" id="PTHR43880">
    <property type="entry name" value="ALCOHOL DEHYDROGENASE"/>
    <property type="match status" value="1"/>
</dbReference>
<evidence type="ECO:0000256" key="3">
    <source>
        <dbReference type="ARBA" id="ARBA00022833"/>
    </source>
</evidence>
<accession>A0AA41WAJ1</accession>
<gene>
    <name evidence="8" type="ORF">NET02_06375</name>
</gene>
<reference evidence="8" key="1">
    <citation type="submission" date="2022-06" db="EMBL/GenBank/DDBJ databases">
        <title>CFH 74404 Thermomicrobiaceae sp.</title>
        <authorList>
            <person name="Ming H."/>
            <person name="Li W.-J."/>
            <person name="Zhao Z."/>
        </authorList>
    </citation>
    <scope>NUCLEOTIDE SEQUENCE</scope>
    <source>
        <strain evidence="8">CFH 74404</strain>
    </source>
</reference>
<dbReference type="Pfam" id="PF00107">
    <property type="entry name" value="ADH_zinc_N"/>
    <property type="match status" value="1"/>
</dbReference>
<comment type="cofactor">
    <cofactor evidence="1 6">
        <name>Zn(2+)</name>
        <dbReference type="ChEBI" id="CHEBI:29105"/>
    </cofactor>
</comment>
<evidence type="ECO:0000256" key="2">
    <source>
        <dbReference type="ARBA" id="ARBA00022723"/>
    </source>
</evidence>
<evidence type="ECO:0000313" key="8">
    <source>
        <dbReference type="EMBL" id="MCM8748766.1"/>
    </source>
</evidence>
<dbReference type="RefSeq" id="WP_284056546.1">
    <property type="nucleotide sequence ID" value="NZ_JAMSLR010000003.1"/>
</dbReference>
<evidence type="ECO:0000259" key="7">
    <source>
        <dbReference type="SMART" id="SM00829"/>
    </source>
</evidence>
<dbReference type="InterPro" id="IPR036291">
    <property type="entry name" value="NAD(P)-bd_dom_sf"/>
</dbReference>
<dbReference type="GO" id="GO:0051903">
    <property type="term" value="F:S-(hydroxymethyl)glutathione dehydrogenase [NAD(P)+] activity"/>
    <property type="evidence" value="ECO:0007669"/>
    <property type="project" value="TreeGrafter"/>
</dbReference>
<evidence type="ECO:0000256" key="1">
    <source>
        <dbReference type="ARBA" id="ARBA00001947"/>
    </source>
</evidence>
<comment type="similarity">
    <text evidence="6">Belongs to the zinc-containing alcohol dehydrogenase family.</text>
</comment>
<dbReference type="InterPro" id="IPR020843">
    <property type="entry name" value="ER"/>
</dbReference>
<dbReference type="CDD" id="cd08278">
    <property type="entry name" value="benzyl_alcohol_DH"/>
    <property type="match status" value="1"/>
</dbReference>
<dbReference type="GO" id="GO:0046294">
    <property type="term" value="P:formaldehyde catabolic process"/>
    <property type="evidence" value="ECO:0007669"/>
    <property type="project" value="TreeGrafter"/>
</dbReference>
<dbReference type="SUPFAM" id="SSF51735">
    <property type="entry name" value="NAD(P)-binding Rossmann-fold domains"/>
    <property type="match status" value="1"/>
</dbReference>